<protein>
    <submittedName>
        <fullName evidence="2">Uncharacterized protein</fullName>
    </submittedName>
</protein>
<evidence type="ECO:0000313" key="4">
    <source>
        <dbReference type="Proteomes" id="UP000563268"/>
    </source>
</evidence>
<feature type="transmembrane region" description="Helical" evidence="1">
    <location>
        <begin position="80"/>
        <end position="97"/>
    </location>
</feature>
<dbReference type="Proteomes" id="UP000590218">
    <property type="component" value="Unassembled WGS sequence"/>
</dbReference>
<evidence type="ECO:0000313" key="2">
    <source>
        <dbReference type="EMBL" id="NWE05813.1"/>
    </source>
</evidence>
<name>A0A7Y8E0L8_9PSED</name>
<feature type="transmembrane region" description="Helical" evidence="1">
    <location>
        <begin position="6"/>
        <end position="27"/>
    </location>
</feature>
<feature type="transmembrane region" description="Helical" evidence="1">
    <location>
        <begin position="48"/>
        <end position="68"/>
    </location>
</feature>
<keyword evidence="1" id="KW-0472">Membrane</keyword>
<reference evidence="4 5" key="1">
    <citation type="submission" date="2020-04" db="EMBL/GenBank/DDBJ databases">
        <title>Molecular characterization of pseudomonads from Agaricus bisporus reveal novel blotch 2 pathogens in Western Europe.</title>
        <authorList>
            <person name="Taparia T."/>
            <person name="Krijger M."/>
            <person name="Haynes E."/>
            <person name="Elpinstone J.G."/>
            <person name="Noble R."/>
            <person name="Van Der Wolf J."/>
        </authorList>
    </citation>
    <scope>NUCLEOTIDE SEQUENCE [LARGE SCALE GENOMIC DNA]</scope>
    <source>
        <strain evidence="3 5">K6002</strain>
        <strain evidence="2 4">K7002</strain>
    </source>
</reference>
<dbReference type="AlphaFoldDB" id="A0A7Y8E0L8"/>
<keyword evidence="1" id="KW-1133">Transmembrane helix</keyword>
<evidence type="ECO:0000256" key="1">
    <source>
        <dbReference type="SAM" id="Phobius"/>
    </source>
</evidence>
<comment type="caution">
    <text evidence="2">The sequence shown here is derived from an EMBL/GenBank/DDBJ whole genome shotgun (WGS) entry which is preliminary data.</text>
</comment>
<sequence length="159" mass="17359">MISYLYLPILTFCTFVLISIRRYWVCVDRLGYMKEVSKRAPTLLHRDLIAAVLAMVPFAMAAIDWFGITLPRQSAPIPSGFAALLSVCCVCACIGTLNNTFERLAGSWAGTRESALRTVAALRIIDQAELAAAMNISSNRDAKATSVEPTNSIGDEVKK</sequence>
<accession>A0A7Y8E0L8</accession>
<keyword evidence="1" id="KW-0812">Transmembrane</keyword>
<gene>
    <name evidence="2" type="ORF">HX788_01830</name>
    <name evidence="3" type="ORF">HX795_05870</name>
</gene>
<proteinExistence type="predicted"/>
<evidence type="ECO:0000313" key="5">
    <source>
        <dbReference type="Proteomes" id="UP000590218"/>
    </source>
</evidence>
<dbReference type="EMBL" id="JACARL010000031">
    <property type="protein sequence ID" value="NWE81616.1"/>
    <property type="molecule type" value="Genomic_DNA"/>
</dbReference>
<evidence type="ECO:0000313" key="3">
    <source>
        <dbReference type="EMBL" id="NWE81616.1"/>
    </source>
</evidence>
<dbReference type="EMBL" id="JACARM010000003">
    <property type="protein sequence ID" value="NWE05813.1"/>
    <property type="molecule type" value="Genomic_DNA"/>
</dbReference>
<organism evidence="2 4">
    <name type="scientific">Pseudomonas edaphica</name>
    <dbReference type="NCBI Taxonomy" id="2006980"/>
    <lineage>
        <taxon>Bacteria</taxon>
        <taxon>Pseudomonadati</taxon>
        <taxon>Pseudomonadota</taxon>
        <taxon>Gammaproteobacteria</taxon>
        <taxon>Pseudomonadales</taxon>
        <taxon>Pseudomonadaceae</taxon>
        <taxon>Pseudomonas</taxon>
    </lineage>
</organism>
<dbReference type="Proteomes" id="UP000563268">
    <property type="component" value="Unassembled WGS sequence"/>
</dbReference>